<comment type="caution">
    <text evidence="2">The sequence shown here is derived from an EMBL/GenBank/DDBJ whole genome shotgun (WGS) entry which is preliminary data.</text>
</comment>
<name>A0A4R2BLB5_9HYPH</name>
<feature type="region of interest" description="Disordered" evidence="1">
    <location>
        <begin position="105"/>
        <end position="124"/>
    </location>
</feature>
<sequence>MLQLNQKCTFATLPFGVPENQGFERHGLRLQDISGKFRRLSVTRCNYEARRRFLRKNQRKLRRPLPRPKNNRRADVVGFEHILVLCNGNAEHRHLYPCGCSKMEPGSPPPTGHGRQDAIEDGADYNPRPSSVGIMHDWEVWSRRWASVPRLSSMQHYARSVKSIVWMDSIRVMDDKRKQRPPVLRRTTGHRSTADHRLSLNRKQAHNRKANCLRESDPDAPPSFRPRATNGPSIIS</sequence>
<evidence type="ECO:0000256" key="1">
    <source>
        <dbReference type="SAM" id="MobiDB-lite"/>
    </source>
</evidence>
<proteinExistence type="predicted"/>
<feature type="compositionally biased region" description="Basic residues" evidence="1">
    <location>
        <begin position="199"/>
        <end position="211"/>
    </location>
</feature>
<reference evidence="2 3" key="1">
    <citation type="submission" date="2019-03" db="EMBL/GenBank/DDBJ databases">
        <title>Genomic Encyclopedia of Type Strains, Phase IV (KMG-V): Genome sequencing to study the core and pangenomes of soil and plant-associated prokaryotes.</title>
        <authorList>
            <person name="Whitman W."/>
        </authorList>
    </citation>
    <scope>NUCLEOTIDE SEQUENCE [LARGE SCALE GENOMIC DNA]</scope>
    <source>
        <strain evidence="2 3">23C40</strain>
    </source>
</reference>
<feature type="region of interest" description="Disordered" evidence="1">
    <location>
        <begin position="177"/>
        <end position="236"/>
    </location>
</feature>
<dbReference type="AlphaFoldDB" id="A0A4R2BLB5"/>
<dbReference type="EMBL" id="SLVU01000016">
    <property type="protein sequence ID" value="TCN26989.1"/>
    <property type="molecule type" value="Genomic_DNA"/>
</dbReference>
<dbReference type="Proteomes" id="UP000295043">
    <property type="component" value="Unassembled WGS sequence"/>
</dbReference>
<protein>
    <submittedName>
        <fullName evidence="2">Uncharacterized protein</fullName>
    </submittedName>
</protein>
<gene>
    <name evidence="2" type="ORF">EV184_11663</name>
</gene>
<organism evidence="2 3">
    <name type="scientific">Sinorhizobium americanum</name>
    <dbReference type="NCBI Taxonomy" id="194963"/>
    <lineage>
        <taxon>Bacteria</taxon>
        <taxon>Pseudomonadati</taxon>
        <taxon>Pseudomonadota</taxon>
        <taxon>Alphaproteobacteria</taxon>
        <taxon>Hyphomicrobiales</taxon>
        <taxon>Rhizobiaceae</taxon>
        <taxon>Sinorhizobium/Ensifer group</taxon>
        <taxon>Sinorhizobium</taxon>
    </lineage>
</organism>
<evidence type="ECO:0000313" key="3">
    <source>
        <dbReference type="Proteomes" id="UP000295043"/>
    </source>
</evidence>
<accession>A0A4R2BLB5</accession>
<evidence type="ECO:0000313" key="2">
    <source>
        <dbReference type="EMBL" id="TCN26989.1"/>
    </source>
</evidence>